<evidence type="ECO:0000256" key="4">
    <source>
        <dbReference type="ARBA" id="ARBA00012557"/>
    </source>
</evidence>
<dbReference type="InterPro" id="IPR029044">
    <property type="entry name" value="Nucleotide-diphossugar_trans"/>
</dbReference>
<dbReference type="GO" id="GO:0000166">
    <property type="term" value="F:nucleotide binding"/>
    <property type="evidence" value="ECO:0007669"/>
    <property type="project" value="UniProtKB-KW"/>
</dbReference>
<evidence type="ECO:0000256" key="7">
    <source>
        <dbReference type="ARBA" id="ARBA00022692"/>
    </source>
</evidence>
<proteinExistence type="inferred from homology"/>
<name>A0A815DDG2_9BILA</name>
<dbReference type="Pfam" id="PF02434">
    <property type="entry name" value="Fringe"/>
    <property type="match status" value="1"/>
</dbReference>
<sequence>MSSVRTCNLCILLVCGCFGFIISFAGIWHYSNGMWKTTNGSHTAIQHDFNGTVSPFPLFSSTLATSNLPNRWTDSDYQLWKQEKYFPPNKPRGSIVYMVMTGDRNLRSRGDVMMCTFGMTLHPSRLFFVGEASSDSRLPVYDVVPRLTRRPVDYTGSMQKLAQGLALVTNKINNGSYKNEINWIMVMDDDTFVTPQNLEPLASEHDHRRSLMIGTATCGVGFCGGAGYLISRALFDQFPKFIKKCRPIPGYPQSDQFVPACIKRKTQVEFITRPEFHSQPPAIYSSEEKPQDHPDSLARAVTFHFVKPAENYISLWELQQTHINGRVNKINLHT</sequence>
<evidence type="ECO:0000256" key="10">
    <source>
        <dbReference type="ARBA" id="ARBA00022989"/>
    </source>
</evidence>
<evidence type="ECO:0000256" key="6">
    <source>
        <dbReference type="ARBA" id="ARBA00022679"/>
    </source>
</evidence>
<dbReference type="EC" id="2.4.1.122" evidence="4"/>
<dbReference type="InterPro" id="IPR003378">
    <property type="entry name" value="Fringe-like_glycosylTrfase"/>
</dbReference>
<evidence type="ECO:0000256" key="1">
    <source>
        <dbReference type="ARBA" id="ARBA00004606"/>
    </source>
</evidence>
<dbReference type="GO" id="GO:0016020">
    <property type="term" value="C:membrane"/>
    <property type="evidence" value="ECO:0007669"/>
    <property type="project" value="UniProtKB-SubCell"/>
</dbReference>
<dbReference type="EMBL" id="CAJNOM010000261">
    <property type="protein sequence ID" value="CAF1295545.1"/>
    <property type="molecule type" value="Genomic_DNA"/>
</dbReference>
<comment type="similarity">
    <text evidence="3">Belongs to the glycosyltransferase 31 family. Beta3-Gal-T subfamily.</text>
</comment>
<evidence type="ECO:0000313" key="15">
    <source>
        <dbReference type="Proteomes" id="UP000663832"/>
    </source>
</evidence>
<evidence type="ECO:0000256" key="12">
    <source>
        <dbReference type="SAM" id="Phobius"/>
    </source>
</evidence>
<protein>
    <recommendedName>
        <fullName evidence="4">N-acetylgalactosaminide beta-1,3-galactosyltransferase</fullName>
        <ecNumber evidence="4">2.4.1.122</ecNumber>
    </recommendedName>
</protein>
<keyword evidence="9" id="KW-0735">Signal-anchor</keyword>
<dbReference type="InterPro" id="IPR026050">
    <property type="entry name" value="C1GALT1/C1GALT1_chp1"/>
</dbReference>
<keyword evidence="6" id="KW-0808">Transferase</keyword>
<keyword evidence="5" id="KW-0328">Glycosyltransferase</keyword>
<keyword evidence="8" id="KW-0547">Nucleotide-binding</keyword>
<dbReference type="PROSITE" id="PS51257">
    <property type="entry name" value="PROKAR_LIPOPROTEIN"/>
    <property type="match status" value="1"/>
</dbReference>
<evidence type="ECO:0000256" key="5">
    <source>
        <dbReference type="ARBA" id="ARBA00022676"/>
    </source>
</evidence>
<evidence type="ECO:0000256" key="9">
    <source>
        <dbReference type="ARBA" id="ARBA00022968"/>
    </source>
</evidence>
<evidence type="ECO:0000256" key="8">
    <source>
        <dbReference type="ARBA" id="ARBA00022741"/>
    </source>
</evidence>
<feature type="domain" description="Fringe-like glycosyltransferase" evidence="13">
    <location>
        <begin position="155"/>
        <end position="313"/>
    </location>
</feature>
<keyword evidence="15" id="KW-1185">Reference proteome</keyword>
<keyword evidence="7 12" id="KW-0812">Transmembrane</keyword>
<gene>
    <name evidence="14" type="ORF">QVE165_LOCUS30946</name>
</gene>
<evidence type="ECO:0000259" key="13">
    <source>
        <dbReference type="Pfam" id="PF02434"/>
    </source>
</evidence>
<dbReference type="SUPFAM" id="SSF53448">
    <property type="entry name" value="Nucleotide-diphospho-sugar transferases"/>
    <property type="match status" value="1"/>
</dbReference>
<evidence type="ECO:0000256" key="11">
    <source>
        <dbReference type="ARBA" id="ARBA00023136"/>
    </source>
</evidence>
<comment type="subcellular location">
    <subcellularLocation>
        <location evidence="1">Membrane</location>
        <topology evidence="1">Single-pass type II membrane protein</topology>
    </subcellularLocation>
</comment>
<keyword evidence="11 12" id="KW-0472">Membrane</keyword>
<dbReference type="PANTHER" id="PTHR23033">
    <property type="entry name" value="BETA1,3-GALACTOSYLTRANSFERASE"/>
    <property type="match status" value="1"/>
</dbReference>
<dbReference type="Gene3D" id="3.90.550.50">
    <property type="match status" value="1"/>
</dbReference>
<keyword evidence="10 12" id="KW-1133">Transmembrane helix</keyword>
<comment type="caution">
    <text evidence="14">The sequence shown here is derived from an EMBL/GenBank/DDBJ whole genome shotgun (WGS) entry which is preliminary data.</text>
</comment>
<dbReference type="GO" id="GO:0016263">
    <property type="term" value="F:glycoprotein-N-acetylgalactosamine 3-beta-galactosyltransferase activity"/>
    <property type="evidence" value="ECO:0007669"/>
    <property type="project" value="UniProtKB-EC"/>
</dbReference>
<reference evidence="14" key="1">
    <citation type="submission" date="2021-02" db="EMBL/GenBank/DDBJ databases">
        <authorList>
            <person name="Nowell W R."/>
        </authorList>
    </citation>
    <scope>NUCLEOTIDE SEQUENCE</scope>
</reference>
<comment type="pathway">
    <text evidence="2">Protein modification; protein glycosylation.</text>
</comment>
<dbReference type="PANTHER" id="PTHR23033:SF14">
    <property type="entry name" value="GLYCOPROTEIN-N-ACETYLGALACTOSAMINE 3-BETA-GALACTOSYLTRANSFERASE 1-RELATED"/>
    <property type="match status" value="1"/>
</dbReference>
<feature type="transmembrane region" description="Helical" evidence="12">
    <location>
        <begin position="7"/>
        <end position="30"/>
    </location>
</feature>
<evidence type="ECO:0000313" key="14">
    <source>
        <dbReference type="EMBL" id="CAF1295545.1"/>
    </source>
</evidence>
<dbReference type="OrthoDB" id="10077807at2759"/>
<dbReference type="AlphaFoldDB" id="A0A815DDG2"/>
<accession>A0A815DDG2</accession>
<evidence type="ECO:0000256" key="3">
    <source>
        <dbReference type="ARBA" id="ARBA00006462"/>
    </source>
</evidence>
<dbReference type="Proteomes" id="UP000663832">
    <property type="component" value="Unassembled WGS sequence"/>
</dbReference>
<evidence type="ECO:0000256" key="2">
    <source>
        <dbReference type="ARBA" id="ARBA00004922"/>
    </source>
</evidence>
<organism evidence="14 15">
    <name type="scientific">Adineta steineri</name>
    <dbReference type="NCBI Taxonomy" id="433720"/>
    <lineage>
        <taxon>Eukaryota</taxon>
        <taxon>Metazoa</taxon>
        <taxon>Spiralia</taxon>
        <taxon>Gnathifera</taxon>
        <taxon>Rotifera</taxon>
        <taxon>Eurotatoria</taxon>
        <taxon>Bdelloidea</taxon>
        <taxon>Adinetida</taxon>
        <taxon>Adinetidae</taxon>
        <taxon>Adineta</taxon>
    </lineage>
</organism>